<evidence type="ECO:0000256" key="6">
    <source>
        <dbReference type="ARBA" id="ARBA00023303"/>
    </source>
</evidence>
<dbReference type="Gene3D" id="1.10.287.70">
    <property type="match status" value="1"/>
</dbReference>
<sequence length="625" mass="68316">MGGGRTGTMDTIGTSSRRLVVSSSGATMSNRRSTKADIATGASADNNPREQVAMIRPKKQRRAMGRLSRRRLESASSLCRPLWEAANGCSDLCGCGTDDIEALEEMAEEGLGNDADGEGDDDPRPQYTLISRRVVSFAIFFVFEVDGLGLTSTNCSKPGDHRIKTQTPKSIIPCQSFRQNLCFCCSRSTMNTDDVQGLPAKRVLGFDVNAFIADTLSWSYRTSYLLLALDFAAFYFGFCVLFALLYYWVAVAQPACINSGGVRIGDAPGARLASDCFHLSWTTFSTVGYGVISPATGASGFEVPSQCVGVGILGSFEAFVGVLYAGTCGAILFGKVLRSQNNAQVYFSDPIVVRFGREELADRGTADRVVMGSLQSMREEQEKEEGEANDDKESDVEAREEGDIPCPSLEFRLVNRLHGVPSGEIVEAKLECVAILDPKIAQLSSQGSSNERGETDSVINADSTVAELITALREQDRPTTSLAFHSADSKEPRVFTRLTLDADEHPYFRRVWFGRHRLDEHSPLLTRAARQRVKANGGSWPADMNDYHSIKSSLHFHHILVCISGTSNANAADVFAQKVYDLVDVNFGYRFVPMNYHGRDGGLRTDPYLLNAVYQQRGGGGEPFM</sequence>
<dbReference type="Proteomes" id="UP000266841">
    <property type="component" value="Unassembled WGS sequence"/>
</dbReference>
<dbReference type="AlphaFoldDB" id="K0TMR5"/>
<evidence type="ECO:0000256" key="8">
    <source>
        <dbReference type="SAM" id="MobiDB-lite"/>
    </source>
</evidence>
<keyword evidence="4 7" id="KW-0630">Potassium</keyword>
<feature type="transmembrane region" description="Helical" evidence="9">
    <location>
        <begin position="224"/>
        <end position="249"/>
    </location>
</feature>
<keyword evidence="7 9" id="KW-0812">Transmembrane</keyword>
<dbReference type="Gene3D" id="2.60.40.1400">
    <property type="entry name" value="G protein-activated inward rectifier potassium channel 1"/>
    <property type="match status" value="1"/>
</dbReference>
<dbReference type="PANTHER" id="PTHR11767:SF102">
    <property type="entry name" value="INWARDLY RECTIFYING POTASSIUM CHANNEL 1, ISOFORM F"/>
    <property type="match status" value="1"/>
</dbReference>
<organism evidence="10 11">
    <name type="scientific">Thalassiosira oceanica</name>
    <name type="common">Marine diatom</name>
    <dbReference type="NCBI Taxonomy" id="159749"/>
    <lineage>
        <taxon>Eukaryota</taxon>
        <taxon>Sar</taxon>
        <taxon>Stramenopiles</taxon>
        <taxon>Ochrophyta</taxon>
        <taxon>Bacillariophyta</taxon>
        <taxon>Coscinodiscophyceae</taxon>
        <taxon>Thalassiosirophycidae</taxon>
        <taxon>Thalassiosirales</taxon>
        <taxon>Thalassiosiraceae</taxon>
        <taxon>Thalassiosira</taxon>
    </lineage>
</organism>
<dbReference type="PANTHER" id="PTHR11767">
    <property type="entry name" value="INWARD RECTIFIER POTASSIUM CHANNEL"/>
    <property type="match status" value="1"/>
</dbReference>
<name>K0TMR5_THAOC</name>
<evidence type="ECO:0000256" key="9">
    <source>
        <dbReference type="SAM" id="Phobius"/>
    </source>
</evidence>
<dbReference type="GO" id="GO:0034765">
    <property type="term" value="P:regulation of monoatomic ion transmembrane transport"/>
    <property type="evidence" value="ECO:0007669"/>
    <property type="project" value="TreeGrafter"/>
</dbReference>
<keyword evidence="11" id="KW-1185">Reference proteome</keyword>
<dbReference type="GO" id="GO:0034702">
    <property type="term" value="C:monoatomic ion channel complex"/>
    <property type="evidence" value="ECO:0007669"/>
    <property type="project" value="UniProtKB-KW"/>
</dbReference>
<comment type="subcellular location">
    <subcellularLocation>
        <location evidence="7">Membrane</location>
        <topology evidence="7">Multi-pass membrane protein</topology>
    </subcellularLocation>
</comment>
<dbReference type="OMA" id="VWFGRHR"/>
<keyword evidence="1 7" id="KW-0813">Transport</keyword>
<feature type="compositionally biased region" description="Polar residues" evidence="8">
    <location>
        <begin position="8"/>
        <end position="31"/>
    </location>
</feature>
<feature type="compositionally biased region" description="Basic and acidic residues" evidence="8">
    <location>
        <begin position="389"/>
        <end position="401"/>
    </location>
</feature>
<dbReference type="SUPFAM" id="SSF81324">
    <property type="entry name" value="Voltage-gated potassium channels"/>
    <property type="match status" value="1"/>
</dbReference>
<evidence type="ECO:0000256" key="2">
    <source>
        <dbReference type="ARBA" id="ARBA00022538"/>
    </source>
</evidence>
<evidence type="ECO:0000256" key="7">
    <source>
        <dbReference type="RuleBase" id="RU003822"/>
    </source>
</evidence>
<comment type="similarity">
    <text evidence="7">Belongs to the inward rectifier-type potassium channel (TC 1.A.2.1) family.</text>
</comment>
<keyword evidence="5 7" id="KW-0406">Ion transport</keyword>
<dbReference type="GO" id="GO:1990573">
    <property type="term" value="P:potassium ion import across plasma membrane"/>
    <property type="evidence" value="ECO:0007669"/>
    <property type="project" value="TreeGrafter"/>
</dbReference>
<feature type="region of interest" description="Disordered" evidence="8">
    <location>
        <begin position="1"/>
        <end position="47"/>
    </location>
</feature>
<dbReference type="GO" id="GO:0005886">
    <property type="term" value="C:plasma membrane"/>
    <property type="evidence" value="ECO:0007669"/>
    <property type="project" value="TreeGrafter"/>
</dbReference>
<evidence type="ECO:0000313" key="10">
    <source>
        <dbReference type="EMBL" id="EJK72917.1"/>
    </source>
</evidence>
<dbReference type="InterPro" id="IPR016449">
    <property type="entry name" value="K_chnl_inward-rec_Kir"/>
</dbReference>
<dbReference type="InterPro" id="IPR014756">
    <property type="entry name" value="Ig_E-set"/>
</dbReference>
<proteinExistence type="inferred from homology"/>
<keyword evidence="9" id="KW-0472">Membrane</keyword>
<keyword evidence="6 7" id="KW-0407">Ion channel</keyword>
<keyword evidence="2 7" id="KW-0633">Potassium transport</keyword>
<gene>
    <name evidence="10" type="ORF">THAOC_05504</name>
</gene>
<protein>
    <recommendedName>
        <fullName evidence="12">Potassium channel domain-containing protein</fullName>
    </recommendedName>
</protein>
<accession>K0TMR5</accession>
<dbReference type="InterPro" id="IPR013518">
    <property type="entry name" value="K_chnl_inward-rec_Kir_cyto"/>
</dbReference>
<dbReference type="GO" id="GO:0005242">
    <property type="term" value="F:inward rectifier potassium channel activity"/>
    <property type="evidence" value="ECO:0007669"/>
    <property type="project" value="InterPro"/>
</dbReference>
<dbReference type="eggNOG" id="ENOG502SMR4">
    <property type="taxonomic scope" value="Eukaryota"/>
</dbReference>
<dbReference type="EMBL" id="AGNL01005112">
    <property type="protein sequence ID" value="EJK72917.1"/>
    <property type="molecule type" value="Genomic_DNA"/>
</dbReference>
<evidence type="ECO:0000256" key="4">
    <source>
        <dbReference type="ARBA" id="ARBA00022958"/>
    </source>
</evidence>
<keyword evidence="3 7" id="KW-0851">Voltage-gated channel</keyword>
<evidence type="ECO:0008006" key="12">
    <source>
        <dbReference type="Google" id="ProtNLM"/>
    </source>
</evidence>
<dbReference type="SUPFAM" id="SSF81296">
    <property type="entry name" value="E set domains"/>
    <property type="match status" value="1"/>
</dbReference>
<evidence type="ECO:0000256" key="5">
    <source>
        <dbReference type="ARBA" id="ARBA00023065"/>
    </source>
</evidence>
<evidence type="ECO:0000256" key="3">
    <source>
        <dbReference type="ARBA" id="ARBA00022882"/>
    </source>
</evidence>
<comment type="caution">
    <text evidence="10">The sequence shown here is derived from an EMBL/GenBank/DDBJ whole genome shotgun (WGS) entry which is preliminary data.</text>
</comment>
<feature type="region of interest" description="Disordered" evidence="8">
    <location>
        <begin position="373"/>
        <end position="401"/>
    </location>
</feature>
<reference evidence="10 11" key="1">
    <citation type="journal article" date="2012" name="Genome Biol.">
        <title>Genome and low-iron response of an oceanic diatom adapted to chronic iron limitation.</title>
        <authorList>
            <person name="Lommer M."/>
            <person name="Specht M."/>
            <person name="Roy A.S."/>
            <person name="Kraemer L."/>
            <person name="Andreson R."/>
            <person name="Gutowska M.A."/>
            <person name="Wolf J."/>
            <person name="Bergner S.V."/>
            <person name="Schilhabel M.B."/>
            <person name="Klostermeier U.C."/>
            <person name="Beiko R.G."/>
            <person name="Rosenstiel P."/>
            <person name="Hippler M."/>
            <person name="Laroche J."/>
        </authorList>
    </citation>
    <scope>NUCLEOTIDE SEQUENCE [LARGE SCALE GENOMIC DNA]</scope>
    <source>
        <strain evidence="10 11">CCMP1005</strain>
    </source>
</reference>
<keyword evidence="9" id="KW-1133">Transmembrane helix</keyword>
<evidence type="ECO:0000313" key="11">
    <source>
        <dbReference type="Proteomes" id="UP000266841"/>
    </source>
</evidence>
<dbReference type="OrthoDB" id="273257at2759"/>
<evidence type="ECO:0000256" key="1">
    <source>
        <dbReference type="ARBA" id="ARBA00022448"/>
    </source>
</evidence>